<evidence type="ECO:0000259" key="1">
    <source>
        <dbReference type="Pfam" id="PF19432"/>
    </source>
</evidence>
<dbReference type="AlphaFoldDB" id="A0AAV2QA19"/>
<feature type="non-terminal residue" evidence="2">
    <location>
        <position position="189"/>
    </location>
</feature>
<protein>
    <recommendedName>
        <fullName evidence="1">DnaJ homologue subfamily C GRV2/DNAJC13 N-terminal domain-containing protein</fullName>
    </recommendedName>
</protein>
<dbReference type="PANTHER" id="PTHR36983:SF2">
    <property type="entry name" value="DNAJ HOMOLOG SUBFAMILY C MEMBER 13"/>
    <property type="match status" value="1"/>
</dbReference>
<dbReference type="GO" id="GO:0007032">
    <property type="term" value="P:endosome organization"/>
    <property type="evidence" value="ECO:0007669"/>
    <property type="project" value="InterPro"/>
</dbReference>
<accession>A0AAV2QA19</accession>
<comment type="caution">
    <text evidence="2">The sequence shown here is derived from an EMBL/GenBank/DDBJ whole genome shotgun (WGS) entry which is preliminary data.</text>
</comment>
<evidence type="ECO:0000313" key="3">
    <source>
        <dbReference type="Proteomes" id="UP001497623"/>
    </source>
</evidence>
<reference evidence="2 3" key="1">
    <citation type="submission" date="2024-05" db="EMBL/GenBank/DDBJ databases">
        <authorList>
            <person name="Wallberg A."/>
        </authorList>
    </citation>
    <scope>NUCLEOTIDE SEQUENCE [LARGE SCALE GENOMIC DNA]</scope>
</reference>
<gene>
    <name evidence="2" type="ORF">MNOR_LOCUS10434</name>
</gene>
<dbReference type="InterPro" id="IPR044978">
    <property type="entry name" value="GRV2/DNAJC13"/>
</dbReference>
<name>A0AAV2QA19_MEGNR</name>
<keyword evidence="3" id="KW-1185">Reference proteome</keyword>
<dbReference type="Pfam" id="PF19432">
    <property type="entry name" value="RME-8_N"/>
    <property type="match status" value="1"/>
</dbReference>
<dbReference type="PANTHER" id="PTHR36983">
    <property type="entry name" value="DNAJ HOMOLOG SUBFAMILY C MEMBER 13"/>
    <property type="match status" value="1"/>
</dbReference>
<dbReference type="InterPro" id="IPR045802">
    <property type="entry name" value="GRV2/DNAJC13_N"/>
</dbReference>
<dbReference type="GO" id="GO:2000641">
    <property type="term" value="P:regulation of early endosome to late endosome transport"/>
    <property type="evidence" value="ECO:0007669"/>
    <property type="project" value="InterPro"/>
</dbReference>
<organism evidence="2 3">
    <name type="scientific">Meganyctiphanes norvegica</name>
    <name type="common">Northern krill</name>
    <name type="synonym">Thysanopoda norvegica</name>
    <dbReference type="NCBI Taxonomy" id="48144"/>
    <lineage>
        <taxon>Eukaryota</taxon>
        <taxon>Metazoa</taxon>
        <taxon>Ecdysozoa</taxon>
        <taxon>Arthropoda</taxon>
        <taxon>Crustacea</taxon>
        <taxon>Multicrustacea</taxon>
        <taxon>Malacostraca</taxon>
        <taxon>Eumalacostraca</taxon>
        <taxon>Eucarida</taxon>
        <taxon>Euphausiacea</taxon>
        <taxon>Euphausiidae</taxon>
        <taxon>Meganyctiphanes</taxon>
    </lineage>
</organism>
<dbReference type="EMBL" id="CAXKWB010005254">
    <property type="protein sequence ID" value="CAL4077534.1"/>
    <property type="molecule type" value="Genomic_DNA"/>
</dbReference>
<dbReference type="GO" id="GO:0010008">
    <property type="term" value="C:endosome membrane"/>
    <property type="evidence" value="ECO:0007669"/>
    <property type="project" value="TreeGrafter"/>
</dbReference>
<feature type="domain" description="DnaJ homologue subfamily C GRV2/DNAJC13 N-terminal" evidence="1">
    <location>
        <begin position="1"/>
        <end position="47"/>
    </location>
</feature>
<sequence>MRAFNEDRDVRGALVVAWNHSEFEVSYPSLKDEIKIGDYYLRVLLEQEKALSPEDSPIRKSYEFFNDLYHRFLLTPKIAMKCLCLQAMALVYGLHHADIGQFNDTKYIVTMLSRTSDKLERDRLLIFLNQLILEKTNVRDVVEAGGVRVLCDFLTLAHLHLTRAVMPTQTNVIEASKDVDYGEKEWYYQ</sequence>
<evidence type="ECO:0000313" key="2">
    <source>
        <dbReference type="EMBL" id="CAL4077534.1"/>
    </source>
</evidence>
<dbReference type="GO" id="GO:0006898">
    <property type="term" value="P:receptor-mediated endocytosis"/>
    <property type="evidence" value="ECO:0007669"/>
    <property type="project" value="TreeGrafter"/>
</dbReference>
<dbReference type="Proteomes" id="UP001497623">
    <property type="component" value="Unassembled WGS sequence"/>
</dbReference>
<proteinExistence type="predicted"/>